<dbReference type="InterPro" id="IPR052101">
    <property type="entry name" value="Plant_StressResp_Kinase"/>
</dbReference>
<dbReference type="PANTHER" id="PTHR47983:SF28">
    <property type="entry name" value="PROTEIN KINASE DOMAIN-CONTAINING PROTEIN"/>
    <property type="match status" value="1"/>
</dbReference>
<organism evidence="7 8">
    <name type="scientific">Capsicum annuum</name>
    <name type="common">Capsicum pepper</name>
    <dbReference type="NCBI Taxonomy" id="4072"/>
    <lineage>
        <taxon>Eukaryota</taxon>
        <taxon>Viridiplantae</taxon>
        <taxon>Streptophyta</taxon>
        <taxon>Embryophyta</taxon>
        <taxon>Tracheophyta</taxon>
        <taxon>Spermatophyta</taxon>
        <taxon>Magnoliopsida</taxon>
        <taxon>eudicotyledons</taxon>
        <taxon>Gunneridae</taxon>
        <taxon>Pentapetalae</taxon>
        <taxon>asterids</taxon>
        <taxon>lamiids</taxon>
        <taxon>Solanales</taxon>
        <taxon>Solanaceae</taxon>
        <taxon>Solanoideae</taxon>
        <taxon>Capsiceae</taxon>
        <taxon>Capsicum</taxon>
    </lineage>
</organism>
<dbReference type="InterPro" id="IPR011009">
    <property type="entry name" value="Kinase-like_dom_sf"/>
</dbReference>
<dbReference type="PROSITE" id="PS50011">
    <property type="entry name" value="PROTEIN_KINASE_DOM"/>
    <property type="match status" value="1"/>
</dbReference>
<dbReference type="OMA" id="RIGEGCY"/>
<keyword evidence="1" id="KW-0597">Phosphoprotein</keyword>
<name>A0A2G2ZUR3_CAPAN</name>
<evidence type="ECO:0000313" key="7">
    <source>
        <dbReference type="EMBL" id="PHT85707.1"/>
    </source>
</evidence>
<feature type="domain" description="Protein kinase" evidence="6">
    <location>
        <begin position="5"/>
        <end position="94"/>
    </location>
</feature>
<evidence type="ECO:0000259" key="6">
    <source>
        <dbReference type="PROSITE" id="PS50011"/>
    </source>
</evidence>
<dbReference type="GO" id="GO:0004672">
    <property type="term" value="F:protein kinase activity"/>
    <property type="evidence" value="ECO:0007669"/>
    <property type="project" value="InterPro"/>
</dbReference>
<reference evidence="7 8" key="2">
    <citation type="journal article" date="2017" name="Genome Biol.">
        <title>New reference genome sequences of hot pepper reveal the massive evolution of plant disease-resistance genes by retroduplication.</title>
        <authorList>
            <person name="Kim S."/>
            <person name="Park J."/>
            <person name="Yeom S.I."/>
            <person name="Kim Y.M."/>
            <person name="Seo E."/>
            <person name="Kim K.T."/>
            <person name="Kim M.S."/>
            <person name="Lee J.M."/>
            <person name="Cheong K."/>
            <person name="Shin H.S."/>
            <person name="Kim S.B."/>
            <person name="Han K."/>
            <person name="Lee J."/>
            <person name="Park M."/>
            <person name="Lee H.A."/>
            <person name="Lee H.Y."/>
            <person name="Lee Y."/>
            <person name="Oh S."/>
            <person name="Lee J.H."/>
            <person name="Choi E."/>
            <person name="Choi E."/>
            <person name="Lee S.E."/>
            <person name="Jeon J."/>
            <person name="Kim H."/>
            <person name="Choi G."/>
            <person name="Song H."/>
            <person name="Lee J."/>
            <person name="Lee S.C."/>
            <person name="Kwon J.K."/>
            <person name="Lee H.Y."/>
            <person name="Koo N."/>
            <person name="Hong Y."/>
            <person name="Kim R.W."/>
            <person name="Kang W.H."/>
            <person name="Huh J.H."/>
            <person name="Kang B.C."/>
            <person name="Yang T.J."/>
            <person name="Lee Y.H."/>
            <person name="Bennetzen J.L."/>
            <person name="Choi D."/>
        </authorList>
    </citation>
    <scope>NUCLEOTIDE SEQUENCE [LARGE SCALE GENOMIC DNA]</scope>
    <source>
        <strain evidence="8">cv. CM334</strain>
    </source>
</reference>
<sequence>MIENFGQKALVGEGSYDHIFCAKLCNGKQVAIKKLDTSSSPELDSGFAAQLSTISRLKNEHFMTLMGYCLEGNNRILVYEFATKGSLHDVYMVC</sequence>
<reference evidence="7 8" key="1">
    <citation type="journal article" date="2014" name="Nat. Genet.">
        <title>Genome sequence of the hot pepper provides insights into the evolution of pungency in Capsicum species.</title>
        <authorList>
            <person name="Kim S."/>
            <person name="Park M."/>
            <person name="Yeom S.I."/>
            <person name="Kim Y.M."/>
            <person name="Lee J.M."/>
            <person name="Lee H.A."/>
            <person name="Seo E."/>
            <person name="Choi J."/>
            <person name="Cheong K."/>
            <person name="Kim K.T."/>
            <person name="Jung K."/>
            <person name="Lee G.W."/>
            <person name="Oh S.K."/>
            <person name="Bae C."/>
            <person name="Kim S.B."/>
            <person name="Lee H.Y."/>
            <person name="Kim S.Y."/>
            <person name="Kim M.S."/>
            <person name="Kang B.C."/>
            <person name="Jo Y.D."/>
            <person name="Yang H.B."/>
            <person name="Jeong H.J."/>
            <person name="Kang W.H."/>
            <person name="Kwon J.K."/>
            <person name="Shin C."/>
            <person name="Lim J.Y."/>
            <person name="Park J.H."/>
            <person name="Huh J.H."/>
            <person name="Kim J.S."/>
            <person name="Kim B.D."/>
            <person name="Cohen O."/>
            <person name="Paran I."/>
            <person name="Suh M.C."/>
            <person name="Lee S.B."/>
            <person name="Kim Y.K."/>
            <person name="Shin Y."/>
            <person name="Noh S.J."/>
            <person name="Park J."/>
            <person name="Seo Y.S."/>
            <person name="Kwon S.Y."/>
            <person name="Kim H.A."/>
            <person name="Park J.M."/>
            <person name="Kim H.J."/>
            <person name="Choi S.B."/>
            <person name="Bosland P.W."/>
            <person name="Reeves G."/>
            <person name="Jo S.H."/>
            <person name="Lee B.W."/>
            <person name="Cho H.T."/>
            <person name="Choi H.S."/>
            <person name="Lee M.S."/>
            <person name="Yu Y."/>
            <person name="Do Choi Y."/>
            <person name="Park B.S."/>
            <person name="van Deynze A."/>
            <person name="Ashrafi H."/>
            <person name="Hill T."/>
            <person name="Kim W.T."/>
            <person name="Pai H.S."/>
            <person name="Ahn H.K."/>
            <person name="Yeam I."/>
            <person name="Giovannoni J.J."/>
            <person name="Rose J.K."/>
            <person name="Sorensen I."/>
            <person name="Lee S.J."/>
            <person name="Kim R.W."/>
            <person name="Choi I.Y."/>
            <person name="Choi B.S."/>
            <person name="Lim J.S."/>
            <person name="Lee Y.H."/>
            <person name="Choi D."/>
        </authorList>
    </citation>
    <scope>NUCLEOTIDE SEQUENCE [LARGE SCALE GENOMIC DNA]</scope>
    <source>
        <strain evidence="8">cv. CM334</strain>
    </source>
</reference>
<evidence type="ECO:0000256" key="3">
    <source>
        <dbReference type="ARBA" id="ARBA00022741"/>
    </source>
</evidence>
<keyword evidence="2" id="KW-0808">Transferase</keyword>
<evidence type="ECO:0000256" key="2">
    <source>
        <dbReference type="ARBA" id="ARBA00022679"/>
    </source>
</evidence>
<dbReference type="Gene3D" id="3.30.200.20">
    <property type="entry name" value="Phosphorylase Kinase, domain 1"/>
    <property type="match status" value="1"/>
</dbReference>
<dbReference type="Proteomes" id="UP000222542">
    <property type="component" value="Unassembled WGS sequence"/>
</dbReference>
<dbReference type="Gramene" id="PHT85707">
    <property type="protein sequence ID" value="PHT85707"/>
    <property type="gene ID" value="T459_07813"/>
</dbReference>
<keyword evidence="4" id="KW-0418">Kinase</keyword>
<evidence type="ECO:0000256" key="1">
    <source>
        <dbReference type="ARBA" id="ARBA00022553"/>
    </source>
</evidence>
<dbReference type="InterPro" id="IPR000719">
    <property type="entry name" value="Prot_kinase_dom"/>
</dbReference>
<gene>
    <name evidence="7" type="ORF">T459_07813</name>
</gene>
<keyword evidence="5" id="KW-0067">ATP-binding</keyword>
<dbReference type="PANTHER" id="PTHR47983">
    <property type="entry name" value="PTO-INTERACTING PROTEIN 1-LIKE"/>
    <property type="match status" value="1"/>
</dbReference>
<evidence type="ECO:0000256" key="5">
    <source>
        <dbReference type="ARBA" id="ARBA00022840"/>
    </source>
</evidence>
<dbReference type="SUPFAM" id="SSF56112">
    <property type="entry name" value="Protein kinase-like (PK-like)"/>
    <property type="match status" value="1"/>
</dbReference>
<evidence type="ECO:0000313" key="8">
    <source>
        <dbReference type="Proteomes" id="UP000222542"/>
    </source>
</evidence>
<comment type="caution">
    <text evidence="7">The sequence shown here is derived from an EMBL/GenBank/DDBJ whole genome shotgun (WGS) entry which is preliminary data.</text>
</comment>
<protein>
    <recommendedName>
        <fullName evidence="6">Protein kinase domain-containing protein</fullName>
    </recommendedName>
</protein>
<keyword evidence="3" id="KW-0547">Nucleotide-binding</keyword>
<dbReference type="Pfam" id="PF07714">
    <property type="entry name" value="PK_Tyr_Ser-Thr"/>
    <property type="match status" value="1"/>
</dbReference>
<accession>A0A2G2ZUR3</accession>
<dbReference type="InterPro" id="IPR001245">
    <property type="entry name" value="Ser-Thr/Tyr_kinase_cat_dom"/>
</dbReference>
<keyword evidence="8" id="KW-1185">Reference proteome</keyword>
<evidence type="ECO:0000256" key="4">
    <source>
        <dbReference type="ARBA" id="ARBA00022777"/>
    </source>
</evidence>
<proteinExistence type="predicted"/>
<dbReference type="AlphaFoldDB" id="A0A2G2ZUR3"/>
<dbReference type="EMBL" id="AYRZ02000003">
    <property type="protein sequence ID" value="PHT85707.1"/>
    <property type="molecule type" value="Genomic_DNA"/>
</dbReference>
<dbReference type="GO" id="GO:0005524">
    <property type="term" value="F:ATP binding"/>
    <property type="evidence" value="ECO:0007669"/>
    <property type="project" value="UniProtKB-KW"/>
</dbReference>